<dbReference type="EMBL" id="SACM01000005">
    <property type="protein sequence ID" value="RVT83005.1"/>
    <property type="molecule type" value="Genomic_DNA"/>
</dbReference>
<dbReference type="RefSeq" id="WP_127683986.1">
    <property type="nucleotide sequence ID" value="NZ_SACM01000005.1"/>
</dbReference>
<organism evidence="3 4">
    <name type="scientific">Inhella crocodyli</name>
    <dbReference type="NCBI Taxonomy" id="2499851"/>
    <lineage>
        <taxon>Bacteria</taxon>
        <taxon>Pseudomonadati</taxon>
        <taxon>Pseudomonadota</taxon>
        <taxon>Betaproteobacteria</taxon>
        <taxon>Burkholderiales</taxon>
        <taxon>Sphaerotilaceae</taxon>
        <taxon>Inhella</taxon>
    </lineage>
</organism>
<dbReference type="Proteomes" id="UP000288587">
    <property type="component" value="Unassembled WGS sequence"/>
</dbReference>
<dbReference type="AlphaFoldDB" id="A0A3S2UAN8"/>
<keyword evidence="2" id="KW-1133">Transmembrane helix</keyword>
<proteinExistence type="predicted"/>
<keyword evidence="2" id="KW-0472">Membrane</keyword>
<accession>A0A3S2UAN8</accession>
<name>A0A3S2UAN8_9BURK</name>
<evidence type="ECO:0000313" key="4">
    <source>
        <dbReference type="Proteomes" id="UP000288587"/>
    </source>
</evidence>
<keyword evidence="4" id="KW-1185">Reference proteome</keyword>
<keyword evidence="2" id="KW-0812">Transmembrane</keyword>
<feature type="transmembrane region" description="Helical" evidence="2">
    <location>
        <begin position="6"/>
        <end position="25"/>
    </location>
</feature>
<gene>
    <name evidence="3" type="ORF">EOD73_15705</name>
</gene>
<evidence type="ECO:0000313" key="3">
    <source>
        <dbReference type="EMBL" id="RVT83005.1"/>
    </source>
</evidence>
<evidence type="ECO:0000256" key="1">
    <source>
        <dbReference type="SAM" id="MobiDB-lite"/>
    </source>
</evidence>
<protein>
    <submittedName>
        <fullName evidence="3">CcoQ/FixQ family Cbb3-type cytochrome c oxidase assembly chaperone</fullName>
    </submittedName>
</protein>
<reference evidence="3 4" key="1">
    <citation type="submission" date="2019-01" db="EMBL/GenBank/DDBJ databases">
        <authorList>
            <person name="Chen W.-M."/>
        </authorList>
    </citation>
    <scope>NUCLEOTIDE SEQUENCE [LARGE SCALE GENOMIC DNA]</scope>
    <source>
        <strain evidence="3 4">CCP-18</strain>
    </source>
</reference>
<evidence type="ECO:0000256" key="2">
    <source>
        <dbReference type="SAM" id="Phobius"/>
    </source>
</evidence>
<feature type="region of interest" description="Disordered" evidence="1">
    <location>
        <begin position="35"/>
        <end position="57"/>
    </location>
</feature>
<sequence length="57" mass="6373">MNWDLNTLRSAATLLGFVAFVLVVWRTWRPAEQSSHAQAAALPFTDDETTQQGAPRE</sequence>
<dbReference type="OrthoDB" id="8604580at2"/>
<comment type="caution">
    <text evidence="3">The sequence shown here is derived from an EMBL/GenBank/DDBJ whole genome shotgun (WGS) entry which is preliminary data.</text>
</comment>